<protein>
    <recommendedName>
        <fullName evidence="3">Radical SAM protein</fullName>
    </recommendedName>
</protein>
<dbReference type="Proteomes" id="UP001610990">
    <property type="component" value="Unassembled WGS sequence"/>
</dbReference>
<name>A0ABW7REI5_9ACTN</name>
<keyword evidence="2" id="KW-1185">Reference proteome</keyword>
<dbReference type="RefSeq" id="WP_397673486.1">
    <property type="nucleotide sequence ID" value="NZ_JBIRGH010000010.1"/>
</dbReference>
<comment type="caution">
    <text evidence="1">The sequence shown here is derived from an EMBL/GenBank/DDBJ whole genome shotgun (WGS) entry which is preliminary data.</text>
</comment>
<dbReference type="InterPro" id="IPR007197">
    <property type="entry name" value="rSAM"/>
</dbReference>
<evidence type="ECO:0000313" key="2">
    <source>
        <dbReference type="Proteomes" id="UP001610990"/>
    </source>
</evidence>
<sequence length="380" mass="41784">MAPTRLFEPVIDQHDTWMVANPVQGCPKGCAYCYLQDLGQTRAKPAVLATPEETLEQLLAHRYYHPELVVALYTCTDALATPVTRAHLTALLDALGASTVRNPICLITKCAIPDDVVACITRNRAAGLPIVVYLSYSGLGPDIEAGIDHDALRANFPRLHAAGIPVIHYWRPFLPPNSTPTAIERVMDWVTPYAACTVAVGTKVKPTALEQITGLWPELADPHLHPQAADSVWPRPAWEWLQHLPDRYAGHRIFQTNSCALAYVLGRADRAGVYNTPTCLAANHCPAAQRDRCHHTVPRRPAVTQADINRHLAKIGHPGLPYTLHPGTRTVVLGQPLPLRDRHNLAQVLAVTVRSPEDPGERYWPGRLSGAQPLIIDPRP</sequence>
<dbReference type="EMBL" id="JBIRGH010000010">
    <property type="protein sequence ID" value="MFH8586472.1"/>
    <property type="molecule type" value="Genomic_DNA"/>
</dbReference>
<accession>A0ABW7REI5</accession>
<evidence type="ECO:0008006" key="3">
    <source>
        <dbReference type="Google" id="ProtNLM"/>
    </source>
</evidence>
<proteinExistence type="predicted"/>
<dbReference type="SFLD" id="SFLDS00029">
    <property type="entry name" value="Radical_SAM"/>
    <property type="match status" value="1"/>
</dbReference>
<reference evidence="1 2" key="1">
    <citation type="submission" date="2024-10" db="EMBL/GenBank/DDBJ databases">
        <title>The Natural Products Discovery Center: Release of the First 8490 Sequenced Strains for Exploring Actinobacteria Biosynthetic Diversity.</title>
        <authorList>
            <person name="Kalkreuter E."/>
            <person name="Kautsar S.A."/>
            <person name="Yang D."/>
            <person name="Bader C.D."/>
            <person name="Teijaro C.N."/>
            <person name="Fluegel L."/>
            <person name="Davis C.M."/>
            <person name="Simpson J.R."/>
            <person name="Lauterbach L."/>
            <person name="Steele A.D."/>
            <person name="Gui C."/>
            <person name="Meng S."/>
            <person name="Li G."/>
            <person name="Viehrig K."/>
            <person name="Ye F."/>
            <person name="Su P."/>
            <person name="Kiefer A.F."/>
            <person name="Nichols A."/>
            <person name="Cepeda A.J."/>
            <person name="Yan W."/>
            <person name="Fan B."/>
            <person name="Jiang Y."/>
            <person name="Adhikari A."/>
            <person name="Zheng C.-J."/>
            <person name="Schuster L."/>
            <person name="Cowan T.M."/>
            <person name="Smanski M.J."/>
            <person name="Chevrette M.G."/>
            <person name="De Carvalho L.P.S."/>
            <person name="Shen B."/>
        </authorList>
    </citation>
    <scope>NUCLEOTIDE SEQUENCE [LARGE SCALE GENOMIC DNA]</scope>
    <source>
        <strain evidence="1 2">NPDC018013</strain>
    </source>
</reference>
<gene>
    <name evidence="1" type="ORF">ACH4GP_19025</name>
</gene>
<evidence type="ECO:0000313" key="1">
    <source>
        <dbReference type="EMBL" id="MFH8586472.1"/>
    </source>
</evidence>
<organism evidence="1 2">
    <name type="scientific">Streptomyces celluloflavus</name>
    <dbReference type="NCBI Taxonomy" id="58344"/>
    <lineage>
        <taxon>Bacteria</taxon>
        <taxon>Bacillati</taxon>
        <taxon>Actinomycetota</taxon>
        <taxon>Actinomycetes</taxon>
        <taxon>Kitasatosporales</taxon>
        <taxon>Streptomycetaceae</taxon>
        <taxon>Streptomyces</taxon>
    </lineage>
</organism>